<feature type="domain" description="GGDEF" evidence="3">
    <location>
        <begin position="224"/>
        <end position="353"/>
    </location>
</feature>
<dbReference type="OrthoDB" id="9813903at2"/>
<dbReference type="SMART" id="SM00267">
    <property type="entry name" value="GGDEF"/>
    <property type="match status" value="1"/>
</dbReference>
<name>A0A4R1BDB7_9PROT</name>
<evidence type="ECO:0000313" key="5">
    <source>
        <dbReference type="Proteomes" id="UP000295443"/>
    </source>
</evidence>
<dbReference type="EC" id="2.7.7.65" evidence="1"/>
<dbReference type="SUPFAM" id="SSF55073">
    <property type="entry name" value="Nucleotide cyclase"/>
    <property type="match status" value="1"/>
</dbReference>
<dbReference type="Proteomes" id="UP000295443">
    <property type="component" value="Unassembled WGS sequence"/>
</dbReference>
<evidence type="ECO:0000256" key="1">
    <source>
        <dbReference type="ARBA" id="ARBA00012528"/>
    </source>
</evidence>
<dbReference type="InterPro" id="IPR050469">
    <property type="entry name" value="Diguanylate_Cyclase"/>
</dbReference>
<dbReference type="PANTHER" id="PTHR45138">
    <property type="entry name" value="REGULATORY COMPONENTS OF SENSORY TRANSDUCTION SYSTEM"/>
    <property type="match status" value="1"/>
</dbReference>
<dbReference type="NCBIfam" id="TIGR00254">
    <property type="entry name" value="GGDEF"/>
    <property type="match status" value="1"/>
</dbReference>
<dbReference type="InterPro" id="IPR043128">
    <property type="entry name" value="Rev_trsase/Diguanyl_cyclase"/>
</dbReference>
<dbReference type="GO" id="GO:1902201">
    <property type="term" value="P:negative regulation of bacterial-type flagellum-dependent cell motility"/>
    <property type="evidence" value="ECO:0007669"/>
    <property type="project" value="TreeGrafter"/>
</dbReference>
<dbReference type="PANTHER" id="PTHR45138:SF9">
    <property type="entry name" value="DIGUANYLATE CYCLASE DGCM-RELATED"/>
    <property type="match status" value="1"/>
</dbReference>
<dbReference type="GO" id="GO:0043709">
    <property type="term" value="P:cell adhesion involved in single-species biofilm formation"/>
    <property type="evidence" value="ECO:0007669"/>
    <property type="project" value="TreeGrafter"/>
</dbReference>
<protein>
    <recommendedName>
        <fullName evidence="1">diguanylate cyclase</fullName>
        <ecNumber evidence="1">2.7.7.65</ecNumber>
    </recommendedName>
</protein>
<comment type="caution">
    <text evidence="4">The sequence shown here is derived from an EMBL/GenBank/DDBJ whole genome shotgun (WGS) entry which is preliminary data.</text>
</comment>
<dbReference type="Gene3D" id="3.30.70.270">
    <property type="match status" value="1"/>
</dbReference>
<dbReference type="CDD" id="cd01949">
    <property type="entry name" value="GGDEF"/>
    <property type="match status" value="1"/>
</dbReference>
<dbReference type="PROSITE" id="PS50887">
    <property type="entry name" value="GGDEF"/>
    <property type="match status" value="1"/>
</dbReference>
<dbReference type="FunFam" id="3.30.70.270:FF:000001">
    <property type="entry name" value="Diguanylate cyclase domain protein"/>
    <property type="match status" value="1"/>
</dbReference>
<dbReference type="InterPro" id="IPR029787">
    <property type="entry name" value="Nucleotide_cyclase"/>
</dbReference>
<dbReference type="GO" id="GO:0052621">
    <property type="term" value="F:diguanylate cyclase activity"/>
    <property type="evidence" value="ECO:0007669"/>
    <property type="project" value="UniProtKB-EC"/>
</dbReference>
<organism evidence="4 5">
    <name type="scientific">Parasulfuritortus cantonensis</name>
    <dbReference type="NCBI Taxonomy" id="2528202"/>
    <lineage>
        <taxon>Bacteria</taxon>
        <taxon>Pseudomonadati</taxon>
        <taxon>Pseudomonadota</taxon>
        <taxon>Betaproteobacteria</taxon>
        <taxon>Nitrosomonadales</taxon>
        <taxon>Thiobacillaceae</taxon>
        <taxon>Parasulfuritortus</taxon>
    </lineage>
</organism>
<dbReference type="GO" id="GO:0005886">
    <property type="term" value="C:plasma membrane"/>
    <property type="evidence" value="ECO:0007669"/>
    <property type="project" value="TreeGrafter"/>
</dbReference>
<reference evidence="4 5" key="1">
    <citation type="submission" date="2019-03" db="EMBL/GenBank/DDBJ databases">
        <title>Genome sequence of Thiobacillaceae bacterium LSR1, a sulfur-oxidizing bacterium isolated from freshwater sediment.</title>
        <authorList>
            <person name="Li S."/>
        </authorList>
    </citation>
    <scope>NUCLEOTIDE SEQUENCE [LARGE SCALE GENOMIC DNA]</scope>
    <source>
        <strain evidence="4 5">LSR1</strain>
    </source>
</reference>
<gene>
    <name evidence="4" type="ORF">EZJ19_08145</name>
</gene>
<dbReference type="Pfam" id="PF00990">
    <property type="entry name" value="GGDEF"/>
    <property type="match status" value="1"/>
</dbReference>
<evidence type="ECO:0000259" key="3">
    <source>
        <dbReference type="PROSITE" id="PS50887"/>
    </source>
</evidence>
<dbReference type="EMBL" id="SJZB01000031">
    <property type="protein sequence ID" value="TCJ15024.1"/>
    <property type="molecule type" value="Genomic_DNA"/>
</dbReference>
<comment type="catalytic activity">
    <reaction evidence="2">
        <text>2 GTP = 3',3'-c-di-GMP + 2 diphosphate</text>
        <dbReference type="Rhea" id="RHEA:24898"/>
        <dbReference type="ChEBI" id="CHEBI:33019"/>
        <dbReference type="ChEBI" id="CHEBI:37565"/>
        <dbReference type="ChEBI" id="CHEBI:58805"/>
        <dbReference type="EC" id="2.7.7.65"/>
    </reaction>
</comment>
<accession>A0A4R1BDB7</accession>
<dbReference type="InterPro" id="IPR000160">
    <property type="entry name" value="GGDEF_dom"/>
</dbReference>
<evidence type="ECO:0000256" key="2">
    <source>
        <dbReference type="ARBA" id="ARBA00034247"/>
    </source>
</evidence>
<evidence type="ECO:0000313" key="4">
    <source>
        <dbReference type="EMBL" id="TCJ15024.1"/>
    </source>
</evidence>
<sequence length="372" mass="41711">MVMRNFTGCRVGLETGAAFPGLHALVMCWHHGGITNPALPRDDTTTMDTPLITQDVIRSIVALTEQRDQRSLAQSLLDTVSEMLGGVEGWLVNVTPGNPAGPDCALLLGDELRLPPGLVDLIRLRPAPDGFEQLDYRGHSYLLTQLHDAEHERANLLVLGQGHWPANELQMAQGMIRVYQNFVALLRDSEKDTLTGLFNRRKLELKLKEIAQQGWGRRQRDKALGDYLAIMDLDRFKAVNDNHGHLIGDEVLLVFANLLRRAVRDSDLIFRYGGEEFVALLQEAPNDAIEEILERVRQTVEEHAFPVVGRVTVSIGFARMDDRTSPLEALEQADQALYYAKDNGRNQVREYASLVNQHLLEAVHRDGGIELF</sequence>
<proteinExistence type="predicted"/>
<keyword evidence="5" id="KW-1185">Reference proteome</keyword>
<dbReference type="AlphaFoldDB" id="A0A4R1BDB7"/>